<accession>A0A2H3BMU6</accession>
<dbReference type="STRING" id="1076256.A0A2H3BMU6"/>
<protein>
    <submittedName>
        <fullName evidence="1">Uncharacterized protein</fullName>
    </submittedName>
</protein>
<sequence>MFEFSHYGAFVNPARAPLGTISLMNHEASISNEMAICLMSGVVTECLLFDSAVLGRYQGTLGVHGGKRLWDQTVWSITFDLPFGESTCVTGSEIVFPMQVEDPNGKTNKNSKFPSALSMALKAASSLPGADYASSMGYGDDILVLAIRLRQFEVVASLHPDRDLNAFTLITVGYSLSV</sequence>
<gene>
    <name evidence="1" type="ORF">ARMSODRAFT_972878</name>
</gene>
<dbReference type="EMBL" id="KZ293422">
    <property type="protein sequence ID" value="PBK72221.1"/>
    <property type="molecule type" value="Genomic_DNA"/>
</dbReference>
<dbReference type="AlphaFoldDB" id="A0A2H3BMU6"/>
<proteinExistence type="predicted"/>
<dbReference type="Proteomes" id="UP000218334">
    <property type="component" value="Unassembled WGS sequence"/>
</dbReference>
<organism evidence="1 2">
    <name type="scientific">Armillaria solidipes</name>
    <dbReference type="NCBI Taxonomy" id="1076256"/>
    <lineage>
        <taxon>Eukaryota</taxon>
        <taxon>Fungi</taxon>
        <taxon>Dikarya</taxon>
        <taxon>Basidiomycota</taxon>
        <taxon>Agaricomycotina</taxon>
        <taxon>Agaricomycetes</taxon>
        <taxon>Agaricomycetidae</taxon>
        <taxon>Agaricales</taxon>
        <taxon>Marasmiineae</taxon>
        <taxon>Physalacriaceae</taxon>
        <taxon>Armillaria</taxon>
    </lineage>
</organism>
<keyword evidence="2" id="KW-1185">Reference proteome</keyword>
<reference evidence="2" key="1">
    <citation type="journal article" date="2017" name="Nat. Ecol. Evol.">
        <title>Genome expansion and lineage-specific genetic innovations in the forest pathogenic fungi Armillaria.</title>
        <authorList>
            <person name="Sipos G."/>
            <person name="Prasanna A.N."/>
            <person name="Walter M.C."/>
            <person name="O'Connor E."/>
            <person name="Balint B."/>
            <person name="Krizsan K."/>
            <person name="Kiss B."/>
            <person name="Hess J."/>
            <person name="Varga T."/>
            <person name="Slot J."/>
            <person name="Riley R."/>
            <person name="Boka B."/>
            <person name="Rigling D."/>
            <person name="Barry K."/>
            <person name="Lee J."/>
            <person name="Mihaltcheva S."/>
            <person name="LaButti K."/>
            <person name="Lipzen A."/>
            <person name="Waldron R."/>
            <person name="Moloney N.M."/>
            <person name="Sperisen C."/>
            <person name="Kredics L."/>
            <person name="Vagvoelgyi C."/>
            <person name="Patrignani A."/>
            <person name="Fitzpatrick D."/>
            <person name="Nagy I."/>
            <person name="Doyle S."/>
            <person name="Anderson J.B."/>
            <person name="Grigoriev I.V."/>
            <person name="Gueldener U."/>
            <person name="Muensterkoetter M."/>
            <person name="Nagy L.G."/>
        </authorList>
    </citation>
    <scope>NUCLEOTIDE SEQUENCE [LARGE SCALE GENOMIC DNA]</scope>
    <source>
        <strain evidence="2">28-4</strain>
    </source>
</reference>
<evidence type="ECO:0000313" key="1">
    <source>
        <dbReference type="EMBL" id="PBK72221.1"/>
    </source>
</evidence>
<name>A0A2H3BMU6_9AGAR</name>
<evidence type="ECO:0000313" key="2">
    <source>
        <dbReference type="Proteomes" id="UP000218334"/>
    </source>
</evidence>